<organism evidence="1">
    <name type="scientific">Myoviridae sp. ctLIM9</name>
    <dbReference type="NCBI Taxonomy" id="2827678"/>
    <lineage>
        <taxon>Viruses</taxon>
        <taxon>Duplodnaviria</taxon>
        <taxon>Heunggongvirae</taxon>
        <taxon>Uroviricota</taxon>
        <taxon>Caudoviricetes</taxon>
    </lineage>
</organism>
<proteinExistence type="predicted"/>
<evidence type="ECO:0000313" key="1">
    <source>
        <dbReference type="EMBL" id="DAF58479.1"/>
    </source>
</evidence>
<protein>
    <submittedName>
        <fullName evidence="1">Uncharacterized protein</fullName>
    </submittedName>
</protein>
<name>A0A8S5T660_9CAUD</name>
<reference evidence="1" key="1">
    <citation type="journal article" date="2021" name="Proc. Natl. Acad. Sci. U.S.A.">
        <title>A Catalog of Tens of Thousands of Viruses from Human Metagenomes Reveals Hidden Associations with Chronic Diseases.</title>
        <authorList>
            <person name="Tisza M.J."/>
            <person name="Buck C.B."/>
        </authorList>
    </citation>
    <scope>NUCLEOTIDE SEQUENCE</scope>
    <source>
        <strain evidence="1">CtLIM9</strain>
    </source>
</reference>
<sequence>MPIENTISSYVPNAFPFISLNVGAIQHGQTLLRSHRQQILGADH</sequence>
<accession>A0A8S5T660</accession>
<dbReference type="EMBL" id="BK032753">
    <property type="protein sequence ID" value="DAF58479.1"/>
    <property type="molecule type" value="Genomic_DNA"/>
</dbReference>